<dbReference type="InterPro" id="IPR029063">
    <property type="entry name" value="SAM-dependent_MTases_sf"/>
</dbReference>
<organism evidence="2 3">
    <name type="scientific">Hoeflea alexandrii</name>
    <dbReference type="NCBI Taxonomy" id="288436"/>
    <lineage>
        <taxon>Bacteria</taxon>
        <taxon>Pseudomonadati</taxon>
        <taxon>Pseudomonadota</taxon>
        <taxon>Alphaproteobacteria</taxon>
        <taxon>Hyphomicrobiales</taxon>
        <taxon>Rhizobiaceae</taxon>
        <taxon>Hoeflea</taxon>
    </lineage>
</organism>
<sequence length="224" mass="24349">MIPWERLDAVTLEDGIELKLMRRGREYSIMLGANELMNSRLSGSEEALASLAAERLQGRQAPRLLIGGLGMGFTLRAGLRALDDHASLTVAELVPEVIDWARGPMTEVFSGCLEDPRVILHQGDVGALIADSEQAWDAILLDVDNGPDGLTRQGNDALYSAQGLARAHRALKPGGVYSVWSSAPDPAFTRRLRQAGFQVAEVPTRASTKKRGARHMIWLATRPG</sequence>
<dbReference type="Proteomes" id="UP001320715">
    <property type="component" value="Unassembled WGS sequence"/>
</dbReference>
<evidence type="ECO:0000256" key="1">
    <source>
        <dbReference type="ARBA" id="ARBA00023115"/>
    </source>
</evidence>
<dbReference type="CDD" id="cd02440">
    <property type="entry name" value="AdoMet_MTases"/>
    <property type="match status" value="1"/>
</dbReference>
<keyword evidence="3" id="KW-1185">Reference proteome</keyword>
<evidence type="ECO:0000313" key="3">
    <source>
        <dbReference type="Proteomes" id="UP001320715"/>
    </source>
</evidence>
<dbReference type="PANTHER" id="PTHR43317">
    <property type="entry name" value="THERMOSPERMINE SYNTHASE ACAULIS5"/>
    <property type="match status" value="1"/>
</dbReference>
<dbReference type="SUPFAM" id="SSF53335">
    <property type="entry name" value="S-adenosyl-L-methionine-dependent methyltransferases"/>
    <property type="match status" value="1"/>
</dbReference>
<keyword evidence="1" id="KW-0620">Polyamine biosynthesis</keyword>
<gene>
    <name evidence="2" type="ORF">GTW23_16785</name>
</gene>
<dbReference type="RefSeq" id="WP_152009396.1">
    <property type="nucleotide sequence ID" value="NZ_JAAAML010000003.1"/>
</dbReference>
<name>A0ABT1CUG0_9HYPH</name>
<dbReference type="PANTHER" id="PTHR43317:SF3">
    <property type="entry name" value="BLR2883 PROTEIN"/>
    <property type="match status" value="1"/>
</dbReference>
<accession>A0ABT1CUG0</accession>
<comment type="caution">
    <text evidence="2">The sequence shown here is derived from an EMBL/GenBank/DDBJ whole genome shotgun (WGS) entry which is preliminary data.</text>
</comment>
<dbReference type="Gene3D" id="3.40.50.150">
    <property type="entry name" value="Vaccinia Virus protein VP39"/>
    <property type="match status" value="1"/>
</dbReference>
<evidence type="ECO:0000313" key="2">
    <source>
        <dbReference type="EMBL" id="MCO6409841.1"/>
    </source>
</evidence>
<protein>
    <submittedName>
        <fullName evidence="2">Spermidine synthase</fullName>
    </submittedName>
</protein>
<dbReference type="Pfam" id="PF01564">
    <property type="entry name" value="Spermine_synth"/>
    <property type="match status" value="1"/>
</dbReference>
<proteinExistence type="predicted"/>
<dbReference type="EMBL" id="JAAAML010000003">
    <property type="protein sequence ID" value="MCO6409841.1"/>
    <property type="molecule type" value="Genomic_DNA"/>
</dbReference>
<reference evidence="2 3" key="1">
    <citation type="submission" date="2020-01" db="EMBL/GenBank/DDBJ databases">
        <title>Genomes of bacteria type strains.</title>
        <authorList>
            <person name="Chen J."/>
            <person name="Zhu S."/>
            <person name="Yang J."/>
        </authorList>
    </citation>
    <scope>NUCLEOTIDE SEQUENCE [LARGE SCALE GENOMIC DNA]</scope>
    <source>
        <strain evidence="2 3">DSM 16655</strain>
    </source>
</reference>